<evidence type="ECO:0000313" key="2">
    <source>
        <dbReference type="Proteomes" id="UP000460272"/>
    </source>
</evidence>
<comment type="caution">
    <text evidence="1">The sequence shown here is derived from an EMBL/GenBank/DDBJ whole genome shotgun (WGS) entry which is preliminary data.</text>
</comment>
<protein>
    <submittedName>
        <fullName evidence="1">Uncharacterized protein</fullName>
    </submittedName>
</protein>
<dbReference type="AlphaFoldDB" id="A0A6P2BR79"/>
<accession>A0A6P2BR79</accession>
<sequence>MTTRRYGPDEADLSEIVAESTLRWHEWEIAAALRDITELRRSAQPRARPFLPQCRSPGFCRL</sequence>
<keyword evidence="2" id="KW-1185">Reference proteome</keyword>
<gene>
    <name evidence="1" type="ORF">EAS64_28910</name>
</gene>
<dbReference type="Proteomes" id="UP000460272">
    <property type="component" value="Unassembled WGS sequence"/>
</dbReference>
<name>A0A6P2BR79_9ACTN</name>
<dbReference type="EMBL" id="RPFW01000006">
    <property type="protein sequence ID" value="TVZ01524.1"/>
    <property type="molecule type" value="Genomic_DNA"/>
</dbReference>
<evidence type="ECO:0000313" key="1">
    <source>
        <dbReference type="EMBL" id="TVZ01524.1"/>
    </source>
</evidence>
<organism evidence="1 2">
    <name type="scientific">Trebonia kvetii</name>
    <dbReference type="NCBI Taxonomy" id="2480626"/>
    <lineage>
        <taxon>Bacteria</taxon>
        <taxon>Bacillati</taxon>
        <taxon>Actinomycetota</taxon>
        <taxon>Actinomycetes</taxon>
        <taxon>Streptosporangiales</taxon>
        <taxon>Treboniaceae</taxon>
        <taxon>Trebonia</taxon>
    </lineage>
</organism>
<dbReference type="RefSeq" id="WP_145858197.1">
    <property type="nucleotide sequence ID" value="NZ_RPFW01000006.1"/>
</dbReference>
<proteinExistence type="predicted"/>
<reference evidence="1 2" key="1">
    <citation type="submission" date="2018-11" db="EMBL/GenBank/DDBJ databases">
        <title>Trebonia kvetii gen.nov., sp.nov., a novel acidophilic actinobacterium, and proposal of the new actinobacterial family Treboniaceae fam. nov.</title>
        <authorList>
            <person name="Rapoport D."/>
            <person name="Sagova-Mareckova M."/>
            <person name="Sedlacek I."/>
            <person name="Provaznik J."/>
            <person name="Kralova S."/>
            <person name="Pavlinic D."/>
            <person name="Benes V."/>
            <person name="Kopecky J."/>
        </authorList>
    </citation>
    <scope>NUCLEOTIDE SEQUENCE [LARGE SCALE GENOMIC DNA]</scope>
    <source>
        <strain evidence="1 2">15Tr583</strain>
    </source>
</reference>